<reference evidence="1" key="1">
    <citation type="journal article" date="2019" name="Sci. Rep.">
        <title>Draft genome of Tanacetum cinerariifolium, the natural source of mosquito coil.</title>
        <authorList>
            <person name="Yamashiro T."/>
            <person name="Shiraishi A."/>
            <person name="Satake H."/>
            <person name="Nakayama K."/>
        </authorList>
    </citation>
    <scope>NUCLEOTIDE SEQUENCE</scope>
</reference>
<sequence>MVGCNGDNQLRQYVRQYKGNLNGYNAVQNVSNQTGNGNLGAARAKGNTAGHNGNQIRCYNCRGKKEARIQLQAEDFGLMAVAADLDKIEEVNANCILMANLQHATTSGTQTDKALVYDSDESAEIHNYENCNDNETFNMFTQEEQYTELLEPILEPQQVPQLDNNVISKVTSVDFKLWYLLWFRNGFE</sequence>
<gene>
    <name evidence="1" type="ORF">Tci_002364</name>
</gene>
<proteinExistence type="predicted"/>
<protein>
    <submittedName>
        <fullName evidence="1">Uncharacterized protein</fullName>
    </submittedName>
</protein>
<accession>A0A6L2J0T1</accession>
<evidence type="ECO:0000313" key="1">
    <source>
        <dbReference type="EMBL" id="GEU30386.1"/>
    </source>
</evidence>
<organism evidence="1">
    <name type="scientific">Tanacetum cinerariifolium</name>
    <name type="common">Dalmatian daisy</name>
    <name type="synonym">Chrysanthemum cinerariifolium</name>
    <dbReference type="NCBI Taxonomy" id="118510"/>
    <lineage>
        <taxon>Eukaryota</taxon>
        <taxon>Viridiplantae</taxon>
        <taxon>Streptophyta</taxon>
        <taxon>Embryophyta</taxon>
        <taxon>Tracheophyta</taxon>
        <taxon>Spermatophyta</taxon>
        <taxon>Magnoliopsida</taxon>
        <taxon>eudicotyledons</taxon>
        <taxon>Gunneridae</taxon>
        <taxon>Pentapetalae</taxon>
        <taxon>asterids</taxon>
        <taxon>campanulids</taxon>
        <taxon>Asterales</taxon>
        <taxon>Asteraceae</taxon>
        <taxon>Asteroideae</taxon>
        <taxon>Anthemideae</taxon>
        <taxon>Anthemidinae</taxon>
        <taxon>Tanacetum</taxon>
    </lineage>
</organism>
<comment type="caution">
    <text evidence="1">The sequence shown here is derived from an EMBL/GenBank/DDBJ whole genome shotgun (WGS) entry which is preliminary data.</text>
</comment>
<dbReference type="AlphaFoldDB" id="A0A6L2J0T1"/>
<dbReference type="EMBL" id="BKCJ010000153">
    <property type="protein sequence ID" value="GEU30386.1"/>
    <property type="molecule type" value="Genomic_DNA"/>
</dbReference>
<name>A0A6L2J0T1_TANCI</name>